<evidence type="ECO:0000256" key="1">
    <source>
        <dbReference type="SAM" id="MobiDB-lite"/>
    </source>
</evidence>
<gene>
    <name evidence="2" type="ORF">C2S53_011457</name>
</gene>
<keyword evidence="3" id="KW-1185">Reference proteome</keyword>
<accession>A0AAD4P8C5</accession>
<dbReference type="InterPro" id="IPR051942">
    <property type="entry name" value="DENN_domain_containing_2"/>
</dbReference>
<dbReference type="EMBL" id="SDAM02000107">
    <property type="protein sequence ID" value="KAH6829527.1"/>
    <property type="molecule type" value="Genomic_DNA"/>
</dbReference>
<name>A0AAD4P8C5_PERFH</name>
<protein>
    <submittedName>
        <fullName evidence="2">Uncharacterized protein</fullName>
    </submittedName>
</protein>
<evidence type="ECO:0000313" key="2">
    <source>
        <dbReference type="EMBL" id="KAH6829527.1"/>
    </source>
</evidence>
<sequence>METDEESAAATAVRSPRPSVVYSSKEESGSQLQKLQHQDHRVWEEPSKLFESMVVVGLPPNSDVQALQNLYFVRKFEGSGRFRNALGGQHQYRIEPNLEPQVLFVYPPEKQLPLKYKDLLSFCFPSGVEIGGRWEPTALFPATAGPHRSLEYPQRRCGLPRAGVPEFNSSTAARVHRVLGFTNPSKSRVQRSDFILCIFNVILR</sequence>
<evidence type="ECO:0000313" key="3">
    <source>
        <dbReference type="Proteomes" id="UP001190926"/>
    </source>
</evidence>
<dbReference type="AlphaFoldDB" id="A0AAD4P8C5"/>
<dbReference type="PANTHER" id="PTHR15288">
    <property type="entry name" value="DENN DOMAIN-CONTAINING PROTEIN 2"/>
    <property type="match status" value="1"/>
</dbReference>
<comment type="caution">
    <text evidence="2">The sequence shown here is derived from an EMBL/GenBank/DDBJ whole genome shotgun (WGS) entry which is preliminary data.</text>
</comment>
<proteinExistence type="predicted"/>
<dbReference type="PANTHER" id="PTHR15288:SF4">
    <property type="entry name" value="OS02G0777100 PROTEIN"/>
    <property type="match status" value="1"/>
</dbReference>
<reference evidence="2 3" key="1">
    <citation type="journal article" date="2021" name="Nat. Commun.">
        <title>Incipient diploidization of the medicinal plant Perilla within 10,000 years.</title>
        <authorList>
            <person name="Zhang Y."/>
            <person name="Shen Q."/>
            <person name="Leng L."/>
            <person name="Zhang D."/>
            <person name="Chen S."/>
            <person name="Shi Y."/>
            <person name="Ning Z."/>
            <person name="Chen S."/>
        </authorList>
    </citation>
    <scope>NUCLEOTIDE SEQUENCE [LARGE SCALE GENOMIC DNA]</scope>
    <source>
        <strain evidence="3">cv. PC099</strain>
    </source>
</reference>
<feature type="region of interest" description="Disordered" evidence="1">
    <location>
        <begin position="1"/>
        <end position="36"/>
    </location>
</feature>
<feature type="compositionally biased region" description="Low complexity" evidence="1">
    <location>
        <begin position="13"/>
        <end position="23"/>
    </location>
</feature>
<organism evidence="2 3">
    <name type="scientific">Perilla frutescens var. hirtella</name>
    <name type="common">Perilla citriodora</name>
    <name type="synonym">Perilla setoyensis</name>
    <dbReference type="NCBI Taxonomy" id="608512"/>
    <lineage>
        <taxon>Eukaryota</taxon>
        <taxon>Viridiplantae</taxon>
        <taxon>Streptophyta</taxon>
        <taxon>Embryophyta</taxon>
        <taxon>Tracheophyta</taxon>
        <taxon>Spermatophyta</taxon>
        <taxon>Magnoliopsida</taxon>
        <taxon>eudicotyledons</taxon>
        <taxon>Gunneridae</taxon>
        <taxon>Pentapetalae</taxon>
        <taxon>asterids</taxon>
        <taxon>lamiids</taxon>
        <taxon>Lamiales</taxon>
        <taxon>Lamiaceae</taxon>
        <taxon>Nepetoideae</taxon>
        <taxon>Elsholtzieae</taxon>
        <taxon>Perilla</taxon>
    </lineage>
</organism>
<dbReference type="Proteomes" id="UP001190926">
    <property type="component" value="Unassembled WGS sequence"/>
</dbReference>